<dbReference type="SUPFAM" id="SSF55486">
    <property type="entry name" value="Metalloproteases ('zincins'), catalytic domain"/>
    <property type="match status" value="1"/>
</dbReference>
<reference evidence="20" key="3">
    <citation type="submission" date="2025-09" db="UniProtKB">
        <authorList>
            <consortium name="Ensembl"/>
        </authorList>
    </citation>
    <scope>IDENTIFICATION</scope>
</reference>
<evidence type="ECO:0000313" key="21">
    <source>
        <dbReference type="Proteomes" id="UP000008672"/>
    </source>
</evidence>
<dbReference type="PRINTS" id="PR00756">
    <property type="entry name" value="ALADIPTASE"/>
</dbReference>
<feature type="binding site" evidence="18">
    <location>
        <position position="328"/>
    </location>
    <ligand>
        <name>Zn(2+)</name>
        <dbReference type="ChEBI" id="CHEBI:29105"/>
        <note>catalytic</note>
    </ligand>
</feature>
<dbReference type="InterPro" id="IPR034015">
    <property type="entry name" value="M1_LTA4H"/>
</dbReference>
<evidence type="ECO:0000256" key="17">
    <source>
        <dbReference type="PIRSR" id="PIRSR634015-2"/>
    </source>
</evidence>
<dbReference type="SUPFAM" id="SSF63737">
    <property type="entry name" value="Leukotriene A4 hydrolase N-terminal domain"/>
    <property type="match status" value="1"/>
</dbReference>
<feature type="active site" description="Proton acceptor" evidence="16">
    <location>
        <position position="306"/>
    </location>
</feature>
<keyword evidence="5 18" id="KW-0479">Metal-binding</keyword>
<dbReference type="FunCoup" id="H3ASI3">
    <property type="interactions" value="272"/>
</dbReference>
<dbReference type="InParanoid" id="H3ASI3"/>
<dbReference type="Gene3D" id="1.25.40.320">
    <property type="entry name" value="Peptidase M1, leukotriene A4 hydrolase/aminopeptidase C-terminal domain"/>
    <property type="match status" value="1"/>
</dbReference>
<dbReference type="Proteomes" id="UP000008672">
    <property type="component" value="Unassembled WGS sequence"/>
</dbReference>
<reference evidence="20" key="2">
    <citation type="submission" date="2025-08" db="UniProtKB">
        <authorList>
            <consortium name="Ensembl"/>
        </authorList>
    </citation>
    <scope>IDENTIFICATION</scope>
</reference>
<evidence type="ECO:0000256" key="11">
    <source>
        <dbReference type="ARBA" id="ARBA00058544"/>
    </source>
</evidence>
<feature type="binding site" evidence="17">
    <location>
        <begin position="578"/>
        <end position="580"/>
    </location>
    <ligand>
        <name>a peptide</name>
        <dbReference type="ChEBI" id="CHEBI:60466"/>
    </ligand>
</feature>
<evidence type="ECO:0000256" key="1">
    <source>
        <dbReference type="ARBA" id="ARBA00004613"/>
    </source>
</evidence>
<feature type="active site" description="Proton donor" evidence="16">
    <location>
        <position position="394"/>
    </location>
</feature>
<dbReference type="GO" id="GO:0008270">
    <property type="term" value="F:zinc ion binding"/>
    <property type="evidence" value="ECO:0007669"/>
    <property type="project" value="InterPro"/>
</dbReference>
<dbReference type="Pfam" id="PF09127">
    <property type="entry name" value="Leuk-A4-hydro_C"/>
    <property type="match status" value="1"/>
</dbReference>
<evidence type="ECO:0000256" key="14">
    <source>
        <dbReference type="ARBA" id="ARBA00078065"/>
    </source>
</evidence>
<dbReference type="GO" id="GO:0005615">
    <property type="term" value="C:extracellular space"/>
    <property type="evidence" value="ECO:0007669"/>
    <property type="project" value="TreeGrafter"/>
</dbReference>
<feature type="binding site" evidence="18">
    <location>
        <position position="305"/>
    </location>
    <ligand>
        <name>Zn(2+)</name>
        <dbReference type="ChEBI" id="CHEBI:29105"/>
        <note>catalytic</note>
    </ligand>
</feature>
<proteinExistence type="inferred from homology"/>
<dbReference type="MEROPS" id="M01.014"/>
<evidence type="ECO:0000256" key="8">
    <source>
        <dbReference type="ARBA" id="ARBA00022990"/>
    </source>
</evidence>
<keyword evidence="4" id="KW-0645">Protease</keyword>
<keyword evidence="8" id="KW-0007">Acetylation</keyword>
<evidence type="ECO:0000256" key="5">
    <source>
        <dbReference type="ARBA" id="ARBA00022723"/>
    </source>
</evidence>
<dbReference type="EC" id="3.4.11.6" evidence="12"/>
<evidence type="ECO:0000256" key="12">
    <source>
        <dbReference type="ARBA" id="ARBA00066491"/>
    </source>
</evidence>
<keyword evidence="21" id="KW-1185">Reference proteome</keyword>
<evidence type="ECO:0000256" key="15">
    <source>
        <dbReference type="ARBA" id="ARBA00079001"/>
    </source>
</evidence>
<dbReference type="Ensembl" id="ENSLACT00000012698.2">
    <property type="protein sequence ID" value="ENSLACP00000012604.2"/>
    <property type="gene ID" value="ENSLACG00000011104.2"/>
</dbReference>
<dbReference type="FunFam" id="2.60.40.1730:FF:000011">
    <property type="entry name" value="Arginyl aminopeptidase"/>
    <property type="match status" value="1"/>
</dbReference>
<evidence type="ECO:0000256" key="13">
    <source>
        <dbReference type="ARBA" id="ARBA00072073"/>
    </source>
</evidence>
<keyword evidence="6" id="KW-0378">Hydrolase</keyword>
<feature type="binding site" evidence="17">
    <location>
        <begin position="276"/>
        <end position="281"/>
    </location>
    <ligand>
        <name>a peptide</name>
        <dbReference type="ChEBI" id="CHEBI:60466"/>
    </ligand>
</feature>
<evidence type="ECO:0000256" key="2">
    <source>
        <dbReference type="ARBA" id="ARBA00010136"/>
    </source>
</evidence>
<dbReference type="InterPro" id="IPR049980">
    <property type="entry name" value="LTA4H_cat"/>
</dbReference>
<dbReference type="GeneTree" id="ENSGT00940000160431"/>
<dbReference type="HOGENOM" id="CLU_014505_2_1_1"/>
<dbReference type="eggNOG" id="KOG1047">
    <property type="taxonomic scope" value="Eukaryota"/>
</dbReference>
<dbReference type="RefSeq" id="XP_005988438.1">
    <property type="nucleotide sequence ID" value="XM_005988376.3"/>
</dbReference>
<dbReference type="Pfam" id="PF01433">
    <property type="entry name" value="Peptidase_M1"/>
    <property type="match status" value="1"/>
</dbReference>
<dbReference type="InterPro" id="IPR038502">
    <property type="entry name" value="M1_LTA-4_hydro/amino_C_sf"/>
</dbReference>
<protein>
    <recommendedName>
        <fullName evidence="13">Aminopeptidase B</fullName>
        <ecNumber evidence="12">3.4.11.6</ecNumber>
    </recommendedName>
    <alternativeName>
        <fullName evidence="14">Arginine aminopeptidase</fullName>
    </alternativeName>
    <alternativeName>
        <fullName evidence="15">Arginyl aminopeptidase</fullName>
    </alternativeName>
</protein>
<dbReference type="OMA" id="QLMDLDD"/>
<evidence type="ECO:0000256" key="4">
    <source>
        <dbReference type="ARBA" id="ARBA00022670"/>
    </source>
</evidence>
<evidence type="ECO:0000256" key="16">
    <source>
        <dbReference type="PIRSR" id="PIRSR634015-1"/>
    </source>
</evidence>
<evidence type="ECO:0000313" key="20">
    <source>
        <dbReference type="Ensembl" id="ENSLACP00000012604.2"/>
    </source>
</evidence>
<dbReference type="EMBL" id="AFYH01013846">
    <property type="status" value="NOT_ANNOTATED_CDS"/>
    <property type="molecule type" value="Genomic_DNA"/>
</dbReference>
<dbReference type="Gene3D" id="1.10.390.10">
    <property type="entry name" value="Neutral Protease Domain 2"/>
    <property type="match status" value="1"/>
</dbReference>
<dbReference type="GO" id="GO:0006508">
    <property type="term" value="P:proteolysis"/>
    <property type="evidence" value="ECO:0007669"/>
    <property type="project" value="UniProtKB-KW"/>
</dbReference>
<gene>
    <name evidence="20" type="primary">RNPEP</name>
</gene>
<keyword evidence="3" id="KW-0964">Secreted</keyword>
<dbReference type="InterPro" id="IPR014782">
    <property type="entry name" value="Peptidase_M1_dom"/>
</dbReference>
<dbReference type="FunFam" id="1.10.390.10:FF:000003">
    <property type="entry name" value="Leukotriene A(4) hydrolase"/>
    <property type="match status" value="1"/>
</dbReference>
<evidence type="ECO:0000256" key="6">
    <source>
        <dbReference type="ARBA" id="ARBA00022801"/>
    </source>
</evidence>
<dbReference type="InterPro" id="IPR016024">
    <property type="entry name" value="ARM-type_fold"/>
</dbReference>
<evidence type="ECO:0000256" key="9">
    <source>
        <dbReference type="ARBA" id="ARBA00023049"/>
    </source>
</evidence>
<dbReference type="Bgee" id="ENSLACG00000011104">
    <property type="expression patterns" value="Expressed in pectoral fin and 6 other cell types or tissues"/>
</dbReference>
<dbReference type="SUPFAM" id="SSF48371">
    <property type="entry name" value="ARM repeat"/>
    <property type="match status" value="1"/>
</dbReference>
<dbReference type="KEGG" id="lcm:102364673"/>
<sequence>MGPSIKLYSDIAQDVASASSFRLFQLSHFHLQLEVDLQGRSVQGSETLRLRSLQQEPPAKELVLDTHPSVQIHSVSLLGSGERQTPLEYKTQPFASYGSALVVTLPSTCNFGQQFEILIKFTATDGPGVCWLNPEQTAGKQKPYLFTQGQAVLNRSFFPCFDTPAVKSTYSASVKVPEGFTAVMSATTCEKNDTENTFDFTMKQPIPSYLVALAVGDLVSAEIGPRSRVWSEPCLLQAAKAEFDGVVEEFLKVGEKLFGPYVWERYDLLFMPPSFPFGGMENPCITFVTPCLLAGDRSLADVIIHEISHSWFGNLVTNANWGEFWLNEGFTMYAQRRISTEIYGAAYTSLETATGRALLRQHMNTTGEDHALNRLRVKIEPGVDPDDTYNETPYEKGYCFVSYLAHLVGDQSRFDAFLRAYVEKFQFQSIVAEDTLEFYLEYFPELKGVEKKSGFEFDTWLNFSGWPPYEPDLSPGDSLMKPADDLSELWAAADLNQEAIDAVDISMWKTYQLVYFLDKILEKSPLPPGNIEKLSKMYPKISKAQNAELRLRWSQIVLKNSYEVEYELVKQFLQSQGKQKYTLPIYRAMWNGTEETRTLAKEMFAATQQQLHVNVQNYVRKILT</sequence>
<name>H3ASI3_LATCH</name>
<dbReference type="FunFam" id="3.30.2010.30:FF:000001">
    <property type="entry name" value="Leukotriene A(4) hydrolase"/>
    <property type="match status" value="1"/>
</dbReference>
<dbReference type="FunFam" id="1.25.40.320:FF:000001">
    <property type="entry name" value="Leukotriene A(4) hydrolase"/>
    <property type="match status" value="1"/>
</dbReference>
<dbReference type="PANTHER" id="PTHR45726">
    <property type="entry name" value="LEUKOTRIENE A-4 HYDROLASE"/>
    <property type="match status" value="1"/>
</dbReference>
<dbReference type="InterPro" id="IPR001930">
    <property type="entry name" value="Peptidase_M1"/>
</dbReference>
<reference evidence="21" key="1">
    <citation type="submission" date="2011-08" db="EMBL/GenBank/DDBJ databases">
        <title>The draft genome of Latimeria chalumnae.</title>
        <authorList>
            <person name="Di Palma F."/>
            <person name="Alfoldi J."/>
            <person name="Johnson J."/>
            <person name="Berlin A."/>
            <person name="Gnerre S."/>
            <person name="Jaffe D."/>
            <person name="MacCallum I."/>
            <person name="Young S."/>
            <person name="Walker B.J."/>
            <person name="Lander E."/>
            <person name="Lindblad-Toh K."/>
        </authorList>
    </citation>
    <scope>NUCLEOTIDE SEQUENCE [LARGE SCALE GENOMIC DNA]</scope>
    <source>
        <strain evidence="21">Wild caught</strain>
    </source>
</reference>
<dbReference type="STRING" id="7897.ENSLACP00000012604"/>
<comment type="similarity">
    <text evidence="2">Belongs to the peptidase M1 family.</text>
</comment>
<dbReference type="EMBL" id="AFYH01013845">
    <property type="status" value="NOT_ANNOTATED_CDS"/>
    <property type="molecule type" value="Genomic_DNA"/>
</dbReference>
<organism evidence="20 21">
    <name type="scientific">Latimeria chalumnae</name>
    <name type="common">Coelacanth</name>
    <dbReference type="NCBI Taxonomy" id="7897"/>
    <lineage>
        <taxon>Eukaryota</taxon>
        <taxon>Metazoa</taxon>
        <taxon>Chordata</taxon>
        <taxon>Craniata</taxon>
        <taxon>Vertebrata</taxon>
        <taxon>Euteleostomi</taxon>
        <taxon>Coelacanthiformes</taxon>
        <taxon>Coelacanthidae</taxon>
        <taxon>Latimeria</taxon>
    </lineage>
</organism>
<dbReference type="CTD" id="6051"/>
<dbReference type="OrthoDB" id="79562at2759"/>
<dbReference type="Gene3D" id="2.60.40.1730">
    <property type="entry name" value="tricorn interacting facor f3 domain"/>
    <property type="match status" value="1"/>
</dbReference>
<dbReference type="CDD" id="cd09599">
    <property type="entry name" value="M1_LTA4H"/>
    <property type="match status" value="1"/>
</dbReference>
<keyword evidence="7 18" id="KW-0862">Zinc</keyword>
<evidence type="ECO:0000256" key="18">
    <source>
        <dbReference type="PIRSR" id="PIRSR634015-3"/>
    </source>
</evidence>
<dbReference type="InterPro" id="IPR015211">
    <property type="entry name" value="Peptidase_M1_C"/>
</dbReference>
<evidence type="ECO:0000256" key="10">
    <source>
        <dbReference type="ARBA" id="ARBA00050720"/>
    </source>
</evidence>
<feature type="domain" description="Peptidase M1 leukotriene A4 hydrolase/aminopeptidase C-terminal" evidence="19">
    <location>
        <begin position="478"/>
        <end position="623"/>
    </location>
</feature>
<dbReference type="InterPro" id="IPR042097">
    <property type="entry name" value="Aminopeptidase_N-like_N_sf"/>
</dbReference>
<evidence type="ECO:0000256" key="3">
    <source>
        <dbReference type="ARBA" id="ARBA00022525"/>
    </source>
</evidence>
<dbReference type="AlphaFoldDB" id="H3ASI3"/>
<evidence type="ECO:0000259" key="19">
    <source>
        <dbReference type="SMART" id="SM01263"/>
    </source>
</evidence>
<dbReference type="Pfam" id="PF17900">
    <property type="entry name" value="Peptidase_M1_N"/>
    <property type="match status" value="1"/>
</dbReference>
<comment type="function">
    <text evidence="11">Exopeptidase which selectively removes arginine and/or lysine residues from the N-terminus of several peptide substrates including Arg(0)-Leu-enkephalin, Arg(0)-Met-enkephalin and Arg(-1)-Lys(0)-somatostatin-14. Can hydrolyze leukotriene A4 (LTA-4) into leukotriene B4 (LTB-4).</text>
</comment>
<comment type="catalytic activity">
    <reaction evidence="10">
        <text>Release of N-terminal Arg and Lys from oligopeptides when P1' is not Pro. Also acts on arylamides of Arg and Lys.</text>
        <dbReference type="EC" id="3.4.11.6"/>
    </reaction>
</comment>
<dbReference type="InterPro" id="IPR027268">
    <property type="entry name" value="Peptidase_M4/M1_CTD_sf"/>
</dbReference>
<dbReference type="Gene3D" id="3.30.2010.30">
    <property type="match status" value="1"/>
</dbReference>
<comment type="subcellular location">
    <subcellularLocation>
        <location evidence="1">Secreted</location>
    </subcellularLocation>
</comment>
<evidence type="ECO:0000256" key="7">
    <source>
        <dbReference type="ARBA" id="ARBA00022833"/>
    </source>
</evidence>
<accession>H3ASI3</accession>
<feature type="binding site" evidence="17">
    <location>
        <begin position="148"/>
        <end position="150"/>
    </location>
    <ligand>
        <name>a peptide</name>
        <dbReference type="ChEBI" id="CHEBI:60466"/>
    </ligand>
</feature>
<keyword evidence="9" id="KW-0482">Metalloprotease</keyword>
<dbReference type="GO" id="GO:0070006">
    <property type="term" value="F:metalloaminopeptidase activity"/>
    <property type="evidence" value="ECO:0007669"/>
    <property type="project" value="UniProtKB-ARBA"/>
</dbReference>
<dbReference type="GeneID" id="102364673"/>
<dbReference type="SMART" id="SM01263">
    <property type="entry name" value="Leuk-A4-hydro_C"/>
    <property type="match status" value="1"/>
</dbReference>
<dbReference type="PANTHER" id="PTHR45726:SF1">
    <property type="entry name" value="AMINOPEPTIDASE B"/>
    <property type="match status" value="1"/>
</dbReference>
<feature type="binding site" evidence="18">
    <location>
        <position position="309"/>
    </location>
    <ligand>
        <name>Zn(2+)</name>
        <dbReference type="ChEBI" id="CHEBI:29105"/>
        <note>catalytic</note>
    </ligand>
</feature>
<dbReference type="InterPro" id="IPR045357">
    <property type="entry name" value="Aminopeptidase_N-like_N"/>
</dbReference>
<comment type="cofactor">
    <cofactor evidence="18">
        <name>Zn(2+)</name>
        <dbReference type="ChEBI" id="CHEBI:29105"/>
    </cofactor>
    <text evidence="18">Binds 1 zinc ion per subunit.</text>
</comment>